<evidence type="ECO:0000313" key="2">
    <source>
        <dbReference type="EMBL" id="ELU45282.1"/>
    </source>
</evidence>
<organism evidence="2 3">
    <name type="scientific">Thanatephorus cucumeris (strain AG1-IA)</name>
    <name type="common">Rice sheath blight fungus</name>
    <name type="synonym">Rhizoctonia solani</name>
    <dbReference type="NCBI Taxonomy" id="983506"/>
    <lineage>
        <taxon>Eukaryota</taxon>
        <taxon>Fungi</taxon>
        <taxon>Dikarya</taxon>
        <taxon>Basidiomycota</taxon>
        <taxon>Agaricomycotina</taxon>
        <taxon>Agaricomycetes</taxon>
        <taxon>Cantharellales</taxon>
        <taxon>Ceratobasidiaceae</taxon>
        <taxon>Rhizoctonia</taxon>
        <taxon>Rhizoctonia solani AG-1</taxon>
    </lineage>
</organism>
<protein>
    <submittedName>
        <fullName evidence="2">Uncharacterized protein</fullName>
    </submittedName>
</protein>
<gene>
    <name evidence="2" type="ORF">AG1IA_00684</name>
</gene>
<comment type="caution">
    <text evidence="2">The sequence shown here is derived from an EMBL/GenBank/DDBJ whole genome shotgun (WGS) entry which is preliminary data.</text>
</comment>
<evidence type="ECO:0000256" key="1">
    <source>
        <dbReference type="SAM" id="SignalP"/>
    </source>
</evidence>
<accession>L8X880</accession>
<name>L8X880_THACA</name>
<sequence length="65" mass="7114">MIVVLVVGHVGMVAWQVPREWIPARNPCSPPGAGFIPCESDRIAFSDVTGDLFNNKFIDAEGRVM</sequence>
<keyword evidence="3" id="KW-1185">Reference proteome</keyword>
<keyword evidence="1" id="KW-0732">Signal</keyword>
<dbReference type="STRING" id="983506.L8X880"/>
<feature type="chain" id="PRO_5012881243" evidence="1">
    <location>
        <begin position="16"/>
        <end position="65"/>
    </location>
</feature>
<dbReference type="EMBL" id="AFRT01000110">
    <property type="protein sequence ID" value="ELU45282.1"/>
    <property type="molecule type" value="Genomic_DNA"/>
</dbReference>
<feature type="signal peptide" evidence="1">
    <location>
        <begin position="1"/>
        <end position="15"/>
    </location>
</feature>
<dbReference type="HOGENOM" id="CLU_2851267_0_0_1"/>
<dbReference type="AlphaFoldDB" id="L8X880"/>
<evidence type="ECO:0000313" key="3">
    <source>
        <dbReference type="Proteomes" id="UP000011668"/>
    </source>
</evidence>
<proteinExistence type="predicted"/>
<reference evidence="2 3" key="1">
    <citation type="journal article" date="2013" name="Nat. Commun.">
        <title>The evolution and pathogenic mechanisms of the rice sheath blight pathogen.</title>
        <authorList>
            <person name="Zheng A."/>
            <person name="Lin R."/>
            <person name="Xu L."/>
            <person name="Qin P."/>
            <person name="Tang C."/>
            <person name="Ai P."/>
            <person name="Zhang D."/>
            <person name="Liu Y."/>
            <person name="Sun Z."/>
            <person name="Feng H."/>
            <person name="Wang Y."/>
            <person name="Chen Y."/>
            <person name="Liang X."/>
            <person name="Fu R."/>
            <person name="Li Q."/>
            <person name="Zhang J."/>
            <person name="Yu X."/>
            <person name="Xie Z."/>
            <person name="Ding L."/>
            <person name="Guan P."/>
            <person name="Tang J."/>
            <person name="Liang Y."/>
            <person name="Wang S."/>
            <person name="Deng Q."/>
            <person name="Li S."/>
            <person name="Zhu J."/>
            <person name="Wang L."/>
            <person name="Liu H."/>
            <person name="Li P."/>
        </authorList>
    </citation>
    <scope>NUCLEOTIDE SEQUENCE [LARGE SCALE GENOMIC DNA]</scope>
    <source>
        <strain evidence="3">AG-1 IA</strain>
    </source>
</reference>
<dbReference type="Proteomes" id="UP000011668">
    <property type="component" value="Unassembled WGS sequence"/>
</dbReference>